<evidence type="ECO:0008006" key="4">
    <source>
        <dbReference type="Google" id="ProtNLM"/>
    </source>
</evidence>
<dbReference type="EMBL" id="LAXD01000001">
    <property type="protein sequence ID" value="KWW98732.1"/>
    <property type="molecule type" value="Genomic_DNA"/>
</dbReference>
<feature type="transmembrane region" description="Helical" evidence="1">
    <location>
        <begin position="135"/>
        <end position="153"/>
    </location>
</feature>
<dbReference type="STRING" id="1469144.LI90_361"/>
<keyword evidence="1" id="KW-0472">Membrane</keyword>
<sequence length="236" mass="24713">MLGHSHAVSGALAWAATATVLPEFGGVALGPRDILVGTLLTAGAALVPDLDHPDSTIANFLGPPSELLARVVSFLSGGHRHGTHSLLFIALAWLGTWAGVEYLGRNFVLVTVFILLALAIRALHLCPPGNGVKVYGTIGTLSLVGTFAVANWLPGVWDWLPWSMAIGCAAHILGDCLTDRGCPLLWPVKGRFGIPVVSRTGNAVETWVLVPLMTVATLALLWFTTAAPAAIQAVGY</sequence>
<dbReference type="PANTHER" id="PTHR35531:SF1">
    <property type="entry name" value="INNER MEMBRANE PROTEIN YBCI-RELATED"/>
    <property type="match status" value="1"/>
</dbReference>
<feature type="transmembrane region" description="Helical" evidence="1">
    <location>
        <begin position="106"/>
        <end position="123"/>
    </location>
</feature>
<dbReference type="PANTHER" id="PTHR35531">
    <property type="entry name" value="INNER MEMBRANE PROTEIN YBCI-RELATED"/>
    <property type="match status" value="1"/>
</dbReference>
<dbReference type="Pfam" id="PF04307">
    <property type="entry name" value="YdjM"/>
    <property type="match status" value="1"/>
</dbReference>
<dbReference type="Proteomes" id="UP000070188">
    <property type="component" value="Unassembled WGS sequence"/>
</dbReference>
<feature type="transmembrane region" description="Helical" evidence="1">
    <location>
        <begin position="83"/>
        <end position="100"/>
    </location>
</feature>
<dbReference type="AlphaFoldDB" id="A0A132MLJ0"/>
<evidence type="ECO:0000313" key="3">
    <source>
        <dbReference type="Proteomes" id="UP000070188"/>
    </source>
</evidence>
<feature type="transmembrane region" description="Helical" evidence="1">
    <location>
        <begin position="207"/>
        <end position="231"/>
    </location>
</feature>
<comment type="caution">
    <text evidence="2">The sequence shown here is derived from an EMBL/GenBank/DDBJ whole genome shotgun (WGS) entry which is preliminary data.</text>
</comment>
<keyword evidence="1" id="KW-1133">Transmembrane helix</keyword>
<dbReference type="RefSeq" id="WP_066883597.1">
    <property type="nucleotide sequence ID" value="NZ_LAXD01000001.1"/>
</dbReference>
<proteinExistence type="predicted"/>
<accession>A0A132MLJ0</accession>
<keyword evidence="3" id="KW-1185">Reference proteome</keyword>
<dbReference type="OrthoDB" id="3425909at2"/>
<keyword evidence="1" id="KW-0812">Transmembrane</keyword>
<dbReference type="InterPro" id="IPR007404">
    <property type="entry name" value="YdjM-like"/>
</dbReference>
<name>A0A132MLJ0_9ACTN</name>
<gene>
    <name evidence="2" type="ORF">LI90_361</name>
</gene>
<evidence type="ECO:0000256" key="1">
    <source>
        <dbReference type="SAM" id="Phobius"/>
    </source>
</evidence>
<organism evidence="2 3">
    <name type="scientific">Carbonactinospora thermoautotrophica</name>
    <dbReference type="NCBI Taxonomy" id="1469144"/>
    <lineage>
        <taxon>Bacteria</taxon>
        <taxon>Bacillati</taxon>
        <taxon>Actinomycetota</taxon>
        <taxon>Actinomycetes</taxon>
        <taxon>Kitasatosporales</taxon>
        <taxon>Carbonactinosporaceae</taxon>
        <taxon>Carbonactinospora</taxon>
    </lineage>
</organism>
<dbReference type="PATRIC" id="fig|1469144.10.peg.444"/>
<evidence type="ECO:0000313" key="2">
    <source>
        <dbReference type="EMBL" id="KWW98732.1"/>
    </source>
</evidence>
<protein>
    <recommendedName>
        <fullName evidence="4">Metal-dependent hydrolase</fullName>
    </recommendedName>
</protein>
<reference evidence="3" key="1">
    <citation type="submission" date="2015-04" db="EMBL/GenBank/DDBJ databases">
        <title>Physiological reanalysis, assessment of diazotrophy, and genome sequences of multiple isolates of Streptomyces thermoautotrophicus.</title>
        <authorList>
            <person name="MacKellar D.C."/>
            <person name="Lieber L."/>
            <person name="Norman J."/>
            <person name="Bolger A."/>
            <person name="Tobin C."/>
            <person name="Murray J.W."/>
            <person name="Chang R."/>
            <person name="Ford T."/>
            <person name="Nguyen P.Q."/>
            <person name="Woodward J."/>
            <person name="Permingeat H."/>
            <person name="Joshi N.S."/>
            <person name="Silver P.A."/>
            <person name="Usadel B."/>
            <person name="Rutherford A.W."/>
            <person name="Friesen M."/>
            <person name="Prell J."/>
        </authorList>
    </citation>
    <scope>NUCLEOTIDE SEQUENCE [LARGE SCALE GENOMIC DNA]</scope>
    <source>
        <strain evidence="3">H1</strain>
    </source>
</reference>